<gene>
    <name evidence="4" type="ORF">Hsar01_01843</name>
</gene>
<keyword evidence="2" id="KW-0378">Hydrolase</keyword>
<dbReference type="RefSeq" id="WP_353566757.1">
    <property type="nucleotide sequence ID" value="NZ_BAABRI010000009.1"/>
</dbReference>
<dbReference type="PROSITE" id="PS50106">
    <property type="entry name" value="PDZ"/>
    <property type="match status" value="2"/>
</dbReference>
<dbReference type="PANTHER" id="PTHR43343">
    <property type="entry name" value="PEPTIDASE S12"/>
    <property type="match status" value="1"/>
</dbReference>
<sequence length="487" mass="52295">MKRGFRSFLVLLGVFCGTFAAVFFIRNGPSGVLRALGAADKNSNGYRPEAYTLPERAPLDFDDVEVLSRLDEEYATLTDAVVKSVVSINTNGVQAQRFFDWSGRQFVRPVPTKGQGSGVIVTKEGHVVTNHHVIENQQEIKVTLHNGETYGARLIGSDPLLDIAVLKIEGATDLTPLRLGDSTGVRRGQIAFAIGNPFGLGETITQGIISAVDRSVSDTQRDLLQTDAAINPGNSGGPLVNIRGEVIGINSAIYRPDDRVNAGFQGVGFAIPSNDVMTALQTILERGQPIYGYLGVRRVDDLDRALRYSLGYDGEGAVIRSVIENSPADLAGLKPLDVVVSYNGEKVENVTTLLNMVRRSKVGKPVPVEIWRQGKKQTLDVTIGEANVTPPAPAEVPGEDEVWQKVGITPSSADVSQGIIVEKIAPGSLAEGHLLPGDRIVQINGSAVGTLDHFRQELASSVAAQATALTIIRGNRRGQVRLPRLSR</sequence>
<dbReference type="Pfam" id="PF13180">
    <property type="entry name" value="PDZ_2"/>
    <property type="match status" value="1"/>
</dbReference>
<dbReference type="PANTHER" id="PTHR43343:SF3">
    <property type="entry name" value="PROTEASE DO-LIKE 8, CHLOROPLASTIC"/>
    <property type="match status" value="1"/>
</dbReference>
<name>A0ABP9UMZ5_9BACT</name>
<evidence type="ECO:0000313" key="4">
    <source>
        <dbReference type="EMBL" id="GAA5482620.1"/>
    </source>
</evidence>
<keyword evidence="1" id="KW-0645">Protease</keyword>
<dbReference type="EMBL" id="BAABRI010000009">
    <property type="protein sequence ID" value="GAA5482620.1"/>
    <property type="molecule type" value="Genomic_DNA"/>
</dbReference>
<dbReference type="InterPro" id="IPR009003">
    <property type="entry name" value="Peptidase_S1_PA"/>
</dbReference>
<dbReference type="InterPro" id="IPR041489">
    <property type="entry name" value="PDZ_6"/>
</dbReference>
<feature type="domain" description="PDZ" evidence="3">
    <location>
        <begin position="406"/>
        <end position="475"/>
    </location>
</feature>
<dbReference type="SUPFAM" id="SSF50156">
    <property type="entry name" value="PDZ domain-like"/>
    <property type="match status" value="2"/>
</dbReference>
<protein>
    <recommendedName>
        <fullName evidence="3">PDZ domain-containing protein</fullName>
    </recommendedName>
</protein>
<evidence type="ECO:0000256" key="2">
    <source>
        <dbReference type="ARBA" id="ARBA00022801"/>
    </source>
</evidence>
<feature type="domain" description="PDZ" evidence="3">
    <location>
        <begin position="292"/>
        <end position="351"/>
    </location>
</feature>
<keyword evidence="5" id="KW-1185">Reference proteome</keyword>
<reference evidence="4 5" key="1">
    <citation type="submission" date="2024-02" db="EMBL/GenBank/DDBJ databases">
        <title>Haloferula sargassicola NBRC 104335.</title>
        <authorList>
            <person name="Ichikawa N."/>
            <person name="Katano-Makiyama Y."/>
            <person name="Hidaka K."/>
        </authorList>
    </citation>
    <scope>NUCLEOTIDE SEQUENCE [LARGE SCALE GENOMIC DNA]</scope>
    <source>
        <strain evidence="4 5">NBRC 104335</strain>
    </source>
</reference>
<evidence type="ECO:0000256" key="1">
    <source>
        <dbReference type="ARBA" id="ARBA00022670"/>
    </source>
</evidence>
<dbReference type="Pfam" id="PF17820">
    <property type="entry name" value="PDZ_6"/>
    <property type="match status" value="1"/>
</dbReference>
<dbReference type="Gene3D" id="2.30.42.10">
    <property type="match status" value="2"/>
</dbReference>
<proteinExistence type="predicted"/>
<organism evidence="4 5">
    <name type="scientific">Haloferula sargassicola</name>
    <dbReference type="NCBI Taxonomy" id="490096"/>
    <lineage>
        <taxon>Bacteria</taxon>
        <taxon>Pseudomonadati</taxon>
        <taxon>Verrucomicrobiota</taxon>
        <taxon>Verrucomicrobiia</taxon>
        <taxon>Verrucomicrobiales</taxon>
        <taxon>Verrucomicrobiaceae</taxon>
        <taxon>Haloferula</taxon>
    </lineage>
</organism>
<dbReference type="SUPFAM" id="SSF50494">
    <property type="entry name" value="Trypsin-like serine proteases"/>
    <property type="match status" value="1"/>
</dbReference>
<dbReference type="InterPro" id="IPR051201">
    <property type="entry name" value="Chloro_Bact_Ser_Proteases"/>
</dbReference>
<dbReference type="PRINTS" id="PR00834">
    <property type="entry name" value="PROTEASES2C"/>
</dbReference>
<dbReference type="InterPro" id="IPR001940">
    <property type="entry name" value="Peptidase_S1C"/>
</dbReference>
<comment type="caution">
    <text evidence="4">The sequence shown here is derived from an EMBL/GenBank/DDBJ whole genome shotgun (WGS) entry which is preliminary data.</text>
</comment>
<dbReference type="Pfam" id="PF13365">
    <property type="entry name" value="Trypsin_2"/>
    <property type="match status" value="1"/>
</dbReference>
<dbReference type="InterPro" id="IPR001478">
    <property type="entry name" value="PDZ"/>
</dbReference>
<dbReference type="Gene3D" id="2.40.10.120">
    <property type="match status" value="1"/>
</dbReference>
<dbReference type="Proteomes" id="UP001476282">
    <property type="component" value="Unassembled WGS sequence"/>
</dbReference>
<evidence type="ECO:0000313" key="5">
    <source>
        <dbReference type="Proteomes" id="UP001476282"/>
    </source>
</evidence>
<accession>A0ABP9UMZ5</accession>
<dbReference type="SMART" id="SM00228">
    <property type="entry name" value="PDZ"/>
    <property type="match status" value="2"/>
</dbReference>
<evidence type="ECO:0000259" key="3">
    <source>
        <dbReference type="PROSITE" id="PS50106"/>
    </source>
</evidence>
<dbReference type="InterPro" id="IPR036034">
    <property type="entry name" value="PDZ_sf"/>
</dbReference>